<sequence length="846" mass="89545">MSAAAPNPDRRRGAAWRTPGARVIQLAVGLAALVVAGQAAWLAAGGPPDPVRSPAALVAVGLLFALAEKFVVTFPVRRGSHTLSLSEIPLVLGLVLLDPAPLLAVRVAGAVLGLTVFRRQRGSKLGFNLALYATQITVAAAVFHLVTGSADPHSPLMWAAAFAATFAADLVSIVLITAVIALHDDNSEWHRLLTADIKNLFQLPLVAVTTTLGLVTALVVREEVRAALLLGVLSVAIYLAFRRYAQQTRGHAQVEELYAFTRALGGSHDPDDVARIVLSRARDLLRAESATLVVAGAGPAAPAVRIRLSGRGEFSTAAADAGPDPWWGPARTGATMLLPASPQRAAAGPAPADAMAVPVALNDATGVLIVTDSLPDLPTFTAEHLRLMQALAAHAGVALTNVRLVDRLRHIGLHDALTDLPNRRQFLAHLQDATDAITATPCTVGVLLLDLERFKEVNNALGHDVGDGLLREVARRLTARVGARGTVARLGGDEFAVVIPRAWSTDEILALADDLRRSIEEPVSVGDLTLTTRASVGVCFAPEHGVDADRLLQRADIALYAAKQTRAGTRVHRPEDDHGTRRRLALMGDLREAIADRTLTVAYQPKVDPATGAVLGAEALARWQHAEGTVPPDEFIPLAERAGLIRPLTNLILDTALAACAGWHRAGHPISVAVNLSPRVLADPLLAEDVLAALRTHGLPAGALTLEITENGMMDDPARGRATLAALADHGIRLSIDDFGTGHSSLGRIAELPIHEMKIDKTFIRDLPANTGTRAVTDASLELGRALGLTVVAEGVEREQEYAYLRAHGCDAIQGYWIARPMPGAAFLTWLADPDRLPAAARPRAA</sequence>
<dbReference type="InterPro" id="IPR050706">
    <property type="entry name" value="Cyclic-di-GMP_PDE-like"/>
</dbReference>
<dbReference type="Proteomes" id="UP000649739">
    <property type="component" value="Unassembled WGS sequence"/>
</dbReference>
<evidence type="ECO:0000313" key="4">
    <source>
        <dbReference type="EMBL" id="GGJ78493.1"/>
    </source>
</evidence>
<dbReference type="SUPFAM" id="SSF141868">
    <property type="entry name" value="EAL domain-like"/>
    <property type="match status" value="1"/>
</dbReference>
<evidence type="ECO:0000259" key="2">
    <source>
        <dbReference type="PROSITE" id="PS50883"/>
    </source>
</evidence>
<dbReference type="PANTHER" id="PTHR33121">
    <property type="entry name" value="CYCLIC DI-GMP PHOSPHODIESTERASE PDEF"/>
    <property type="match status" value="1"/>
</dbReference>
<comment type="caution">
    <text evidence="4">The sequence shown here is derived from an EMBL/GenBank/DDBJ whole genome shotgun (WGS) entry which is preliminary data.</text>
</comment>
<gene>
    <name evidence="4" type="ORF">GCM10010123_05580</name>
</gene>
<dbReference type="NCBIfam" id="TIGR00254">
    <property type="entry name" value="GGDEF"/>
    <property type="match status" value="1"/>
</dbReference>
<evidence type="ECO:0000313" key="5">
    <source>
        <dbReference type="Proteomes" id="UP000649739"/>
    </source>
</evidence>
<accession>A0A8J3B7G4</accession>
<dbReference type="AlphaFoldDB" id="A0A8J3B7G4"/>
<dbReference type="SUPFAM" id="SSF55781">
    <property type="entry name" value="GAF domain-like"/>
    <property type="match status" value="1"/>
</dbReference>
<dbReference type="InterPro" id="IPR003018">
    <property type="entry name" value="GAF"/>
</dbReference>
<dbReference type="InterPro" id="IPR043128">
    <property type="entry name" value="Rev_trsase/Diguanyl_cyclase"/>
</dbReference>
<evidence type="ECO:0008006" key="6">
    <source>
        <dbReference type="Google" id="ProtNLM"/>
    </source>
</evidence>
<dbReference type="CDD" id="cd01948">
    <property type="entry name" value="EAL"/>
    <property type="match status" value="1"/>
</dbReference>
<evidence type="ECO:0000259" key="3">
    <source>
        <dbReference type="PROSITE" id="PS50887"/>
    </source>
</evidence>
<evidence type="ECO:0000256" key="1">
    <source>
        <dbReference type="SAM" id="Phobius"/>
    </source>
</evidence>
<dbReference type="Gene3D" id="3.30.70.270">
    <property type="match status" value="1"/>
</dbReference>
<keyword evidence="5" id="KW-1185">Reference proteome</keyword>
<feature type="domain" description="GGDEF" evidence="3">
    <location>
        <begin position="442"/>
        <end position="576"/>
    </location>
</feature>
<name>A0A8J3B7G4_9ACTN</name>
<reference evidence="4" key="1">
    <citation type="journal article" date="2014" name="Int. J. Syst. Evol. Microbiol.">
        <title>Complete genome sequence of Corynebacterium casei LMG S-19264T (=DSM 44701T), isolated from a smear-ripened cheese.</title>
        <authorList>
            <consortium name="US DOE Joint Genome Institute (JGI-PGF)"/>
            <person name="Walter F."/>
            <person name="Albersmeier A."/>
            <person name="Kalinowski J."/>
            <person name="Ruckert C."/>
        </authorList>
    </citation>
    <scope>NUCLEOTIDE SEQUENCE</scope>
    <source>
        <strain evidence="4">JCM 3090</strain>
    </source>
</reference>
<feature type="transmembrane region" description="Helical" evidence="1">
    <location>
        <begin position="226"/>
        <end position="241"/>
    </location>
</feature>
<dbReference type="CDD" id="cd01949">
    <property type="entry name" value="GGDEF"/>
    <property type="match status" value="1"/>
</dbReference>
<keyword evidence="1" id="KW-1133">Transmembrane helix</keyword>
<dbReference type="SUPFAM" id="SSF55073">
    <property type="entry name" value="Nucleotide cyclase"/>
    <property type="match status" value="1"/>
</dbReference>
<dbReference type="PANTHER" id="PTHR33121:SF71">
    <property type="entry name" value="OXYGEN SENSOR PROTEIN DOSP"/>
    <property type="match status" value="1"/>
</dbReference>
<dbReference type="InterPro" id="IPR029787">
    <property type="entry name" value="Nucleotide_cyclase"/>
</dbReference>
<dbReference type="SMART" id="SM00052">
    <property type="entry name" value="EAL"/>
    <property type="match status" value="1"/>
</dbReference>
<dbReference type="Pfam" id="PF00563">
    <property type="entry name" value="EAL"/>
    <property type="match status" value="1"/>
</dbReference>
<dbReference type="InterPro" id="IPR001633">
    <property type="entry name" value="EAL_dom"/>
</dbReference>
<dbReference type="EMBL" id="BMQB01000001">
    <property type="protein sequence ID" value="GGJ78493.1"/>
    <property type="molecule type" value="Genomic_DNA"/>
</dbReference>
<organism evidence="4 5">
    <name type="scientific">Pilimelia anulata</name>
    <dbReference type="NCBI Taxonomy" id="53371"/>
    <lineage>
        <taxon>Bacteria</taxon>
        <taxon>Bacillati</taxon>
        <taxon>Actinomycetota</taxon>
        <taxon>Actinomycetes</taxon>
        <taxon>Micromonosporales</taxon>
        <taxon>Micromonosporaceae</taxon>
        <taxon>Pilimelia</taxon>
    </lineage>
</organism>
<dbReference type="InterPro" id="IPR000160">
    <property type="entry name" value="GGDEF_dom"/>
</dbReference>
<protein>
    <recommendedName>
        <fullName evidence="6">Diguanylate cyclase/phosphodiesterase</fullName>
    </recommendedName>
</protein>
<feature type="transmembrane region" description="Helical" evidence="1">
    <location>
        <begin position="203"/>
        <end position="220"/>
    </location>
</feature>
<feature type="transmembrane region" description="Helical" evidence="1">
    <location>
        <begin position="156"/>
        <end position="182"/>
    </location>
</feature>
<dbReference type="InterPro" id="IPR029016">
    <property type="entry name" value="GAF-like_dom_sf"/>
</dbReference>
<dbReference type="PROSITE" id="PS50883">
    <property type="entry name" value="EAL"/>
    <property type="match status" value="1"/>
</dbReference>
<dbReference type="Pfam" id="PF00990">
    <property type="entry name" value="GGDEF"/>
    <property type="match status" value="1"/>
</dbReference>
<dbReference type="GO" id="GO:0071111">
    <property type="term" value="F:cyclic-guanylate-specific phosphodiesterase activity"/>
    <property type="evidence" value="ECO:0007669"/>
    <property type="project" value="InterPro"/>
</dbReference>
<dbReference type="PROSITE" id="PS50887">
    <property type="entry name" value="GGDEF"/>
    <property type="match status" value="1"/>
</dbReference>
<keyword evidence="1" id="KW-0472">Membrane</keyword>
<dbReference type="Pfam" id="PF13185">
    <property type="entry name" value="GAF_2"/>
    <property type="match status" value="1"/>
</dbReference>
<feature type="transmembrane region" description="Helical" evidence="1">
    <location>
        <begin position="129"/>
        <end position="150"/>
    </location>
</feature>
<reference evidence="4" key="2">
    <citation type="submission" date="2020-09" db="EMBL/GenBank/DDBJ databases">
        <authorList>
            <person name="Sun Q."/>
            <person name="Ohkuma M."/>
        </authorList>
    </citation>
    <scope>NUCLEOTIDE SEQUENCE</scope>
    <source>
        <strain evidence="4">JCM 3090</strain>
    </source>
</reference>
<dbReference type="Gene3D" id="3.20.20.450">
    <property type="entry name" value="EAL domain"/>
    <property type="match status" value="1"/>
</dbReference>
<dbReference type="Gene3D" id="3.30.450.40">
    <property type="match status" value="1"/>
</dbReference>
<dbReference type="InterPro" id="IPR035919">
    <property type="entry name" value="EAL_sf"/>
</dbReference>
<feature type="domain" description="EAL" evidence="2">
    <location>
        <begin position="583"/>
        <end position="835"/>
    </location>
</feature>
<feature type="transmembrane region" description="Helical" evidence="1">
    <location>
        <begin position="23"/>
        <end position="44"/>
    </location>
</feature>
<keyword evidence="1" id="KW-0812">Transmembrane</keyword>
<proteinExistence type="predicted"/>
<feature type="transmembrane region" description="Helical" evidence="1">
    <location>
        <begin position="56"/>
        <end position="76"/>
    </location>
</feature>
<dbReference type="RefSeq" id="WP_229783255.1">
    <property type="nucleotide sequence ID" value="NZ_BMQB01000001.1"/>
</dbReference>
<dbReference type="SMART" id="SM00267">
    <property type="entry name" value="GGDEF"/>
    <property type="match status" value="1"/>
</dbReference>